<dbReference type="Proteomes" id="UP001231362">
    <property type="component" value="Unassembled WGS sequence"/>
</dbReference>
<protein>
    <recommendedName>
        <fullName evidence="1">Glycosyltransferase 2-like domain-containing protein</fullName>
    </recommendedName>
</protein>
<dbReference type="PANTHER" id="PTHR43685">
    <property type="entry name" value="GLYCOSYLTRANSFERASE"/>
    <property type="match status" value="1"/>
</dbReference>
<evidence type="ECO:0000313" key="3">
    <source>
        <dbReference type="Proteomes" id="UP001231362"/>
    </source>
</evidence>
<dbReference type="PANTHER" id="PTHR43685:SF2">
    <property type="entry name" value="GLYCOSYLTRANSFERASE 2-LIKE DOMAIN-CONTAINING PROTEIN"/>
    <property type="match status" value="1"/>
</dbReference>
<evidence type="ECO:0000313" key="2">
    <source>
        <dbReference type="EMBL" id="MDQ0156163.1"/>
    </source>
</evidence>
<gene>
    <name evidence="2" type="ORF">J2S07_002481</name>
</gene>
<keyword evidence="3" id="KW-1185">Reference proteome</keyword>
<dbReference type="SUPFAM" id="SSF53448">
    <property type="entry name" value="Nucleotide-diphospho-sugar transferases"/>
    <property type="match status" value="1"/>
</dbReference>
<dbReference type="InterPro" id="IPR050834">
    <property type="entry name" value="Glycosyltransf_2"/>
</dbReference>
<dbReference type="RefSeq" id="WP_307150683.1">
    <property type="nucleotide sequence ID" value="NZ_JAUSTU010000010.1"/>
</dbReference>
<dbReference type="InterPro" id="IPR029044">
    <property type="entry name" value="Nucleotide-diphossugar_trans"/>
</dbReference>
<accession>A0ABT9V5E7</accession>
<dbReference type="Pfam" id="PF00535">
    <property type="entry name" value="Glycos_transf_2"/>
    <property type="match status" value="1"/>
</dbReference>
<dbReference type="InterPro" id="IPR001173">
    <property type="entry name" value="Glyco_trans_2-like"/>
</dbReference>
<organism evidence="2 3">
    <name type="scientific">Anoxybacillus andreesenii</name>
    <dbReference type="NCBI Taxonomy" id="1325932"/>
    <lineage>
        <taxon>Bacteria</taxon>
        <taxon>Bacillati</taxon>
        <taxon>Bacillota</taxon>
        <taxon>Bacilli</taxon>
        <taxon>Bacillales</taxon>
        <taxon>Anoxybacillaceae</taxon>
        <taxon>Anoxybacillus</taxon>
    </lineage>
</organism>
<comment type="caution">
    <text evidence="2">The sequence shown here is derived from an EMBL/GenBank/DDBJ whole genome shotgun (WGS) entry which is preliminary data.</text>
</comment>
<dbReference type="EMBL" id="JAUSTU010000010">
    <property type="protein sequence ID" value="MDQ0156163.1"/>
    <property type="molecule type" value="Genomic_DNA"/>
</dbReference>
<reference evidence="2 3" key="1">
    <citation type="submission" date="2023-07" db="EMBL/GenBank/DDBJ databases">
        <title>Genomic Encyclopedia of Type Strains, Phase IV (KMG-IV): sequencing the most valuable type-strain genomes for metagenomic binning, comparative biology and taxonomic classification.</title>
        <authorList>
            <person name="Goeker M."/>
        </authorList>
    </citation>
    <scope>NUCLEOTIDE SEQUENCE [LARGE SCALE GENOMIC DNA]</scope>
    <source>
        <strain evidence="2 3">DSM 23948</strain>
    </source>
</reference>
<sequence length="385" mass="45059">MADVGIVMPVYKQDDSIFKAAIDSILNQNYRNFLLVIVIDGVTPNVVNIANHYAKKDKRIRLIPRIYNNGTASALNIGFNFLMKQNNIKYLTWVSSDNIYYPNFLYVLRKQLINAPPEVGLAYSSFRFIDAEGKPFKHWDFFFKHQDQPKENLVNVYFVGYSFMYKKTYAQKIEGYQYTPVEDYDYFLRLTEHCEITFVPQKLMEFRIEAPYSNSIQIKNSNEKRRRRRYLMHFVMTEARKRRNISPELTIIFPVGDSSELSKQALELVLDQSISNYRLIIHDISSKQEFLPVTNEIPDVRMQYFSTPNGVLRDVLLKSLELVETKYVLFFQVGSFRDSVHLAEMMYSVNSNPLENQVLGENQLPEFGKVYSTDYISSLLQNNLS</sequence>
<feature type="domain" description="Glycosyltransferase 2-like" evidence="1">
    <location>
        <begin position="6"/>
        <end position="172"/>
    </location>
</feature>
<dbReference type="Gene3D" id="3.90.550.10">
    <property type="entry name" value="Spore Coat Polysaccharide Biosynthesis Protein SpsA, Chain A"/>
    <property type="match status" value="1"/>
</dbReference>
<name>A0ABT9V5E7_9BACL</name>
<proteinExistence type="predicted"/>
<evidence type="ECO:0000259" key="1">
    <source>
        <dbReference type="Pfam" id="PF00535"/>
    </source>
</evidence>